<dbReference type="Proteomes" id="UP000595437">
    <property type="component" value="Chromosome 17"/>
</dbReference>
<proteinExistence type="predicted"/>
<dbReference type="PROSITE" id="PS50102">
    <property type="entry name" value="RRM"/>
    <property type="match status" value="1"/>
</dbReference>
<dbReference type="CDD" id="cd12425">
    <property type="entry name" value="RRM4_PTBP1_like"/>
    <property type="match status" value="1"/>
</dbReference>
<evidence type="ECO:0000259" key="4">
    <source>
        <dbReference type="PROSITE" id="PS50102"/>
    </source>
</evidence>
<feature type="non-terminal residue" evidence="5">
    <location>
        <position position="136"/>
    </location>
</feature>
<dbReference type="EMBL" id="CP045906">
    <property type="protein sequence ID" value="QQP34751.1"/>
    <property type="molecule type" value="Genomic_DNA"/>
</dbReference>
<feature type="domain" description="RRM" evidence="4">
    <location>
        <begin position="74"/>
        <end position="136"/>
    </location>
</feature>
<evidence type="ECO:0000256" key="1">
    <source>
        <dbReference type="ARBA" id="ARBA00022884"/>
    </source>
</evidence>
<dbReference type="InterPro" id="IPR035979">
    <property type="entry name" value="RBD_domain_sf"/>
</dbReference>
<keyword evidence="1 2" id="KW-0694">RNA-binding</keyword>
<protein>
    <recommendedName>
        <fullName evidence="4">RRM domain-containing protein</fullName>
    </recommendedName>
</protein>
<evidence type="ECO:0000256" key="3">
    <source>
        <dbReference type="SAM" id="MobiDB-lite"/>
    </source>
</evidence>
<evidence type="ECO:0000313" key="6">
    <source>
        <dbReference type="Proteomes" id="UP000595437"/>
    </source>
</evidence>
<dbReference type="InterPro" id="IPR012677">
    <property type="entry name" value="Nucleotide-bd_a/b_plait_sf"/>
</dbReference>
<dbReference type="OrthoDB" id="296632at2759"/>
<dbReference type="Pfam" id="PF13893">
    <property type="entry name" value="RRM_5"/>
    <property type="match status" value="1"/>
</dbReference>
<accession>A0A7T8JUM6</accession>
<evidence type="ECO:0000256" key="2">
    <source>
        <dbReference type="PROSITE-ProRule" id="PRU00176"/>
    </source>
</evidence>
<gene>
    <name evidence="5" type="ORF">FKW44_022741</name>
</gene>
<dbReference type="InterPro" id="IPR000504">
    <property type="entry name" value="RRM_dom"/>
</dbReference>
<dbReference type="InterPro" id="IPR055204">
    <property type="entry name" value="HNRNPL_RRM"/>
</dbReference>
<dbReference type="SUPFAM" id="SSF54928">
    <property type="entry name" value="RNA-binding domain, RBD"/>
    <property type="match status" value="1"/>
</dbReference>
<keyword evidence="6" id="KW-1185">Reference proteome</keyword>
<dbReference type="GO" id="GO:0003723">
    <property type="term" value="F:RNA binding"/>
    <property type="evidence" value="ECO:0007669"/>
    <property type="project" value="UniProtKB-UniRule"/>
</dbReference>
<sequence>MAESQQALLAINYLDKVKLWNKAIKVMPSKHSSVQLPREGQPDTGLTKDYTSSNLHRFKKPGSKNYQNIYPPSSTLHLSNIPSSVEEEDLRSAFREIGLSIVAFKFFPNDRKMALVQLPSVDEAVTALIKLHNYQL</sequence>
<feature type="region of interest" description="Disordered" evidence="3">
    <location>
        <begin position="31"/>
        <end position="66"/>
    </location>
</feature>
<dbReference type="Gene3D" id="3.30.70.330">
    <property type="match status" value="2"/>
</dbReference>
<reference evidence="6" key="1">
    <citation type="submission" date="2021-01" db="EMBL/GenBank/DDBJ databases">
        <title>Caligus Genome Assembly.</title>
        <authorList>
            <person name="Gallardo-Escarate C."/>
        </authorList>
    </citation>
    <scope>NUCLEOTIDE SEQUENCE [LARGE SCALE GENOMIC DNA]</scope>
</reference>
<evidence type="ECO:0000313" key="5">
    <source>
        <dbReference type="EMBL" id="QQP34751.1"/>
    </source>
</evidence>
<dbReference type="AlphaFoldDB" id="A0A7T8JUM6"/>
<dbReference type="PANTHER" id="PTHR15592">
    <property type="entry name" value="MATRIN 3/NUCLEAR PROTEIN 220-RELATED"/>
    <property type="match status" value="1"/>
</dbReference>
<dbReference type="Pfam" id="PF22976">
    <property type="entry name" value="RRM_10"/>
    <property type="match status" value="1"/>
</dbReference>
<name>A0A7T8JUM6_CALRO</name>
<organism evidence="5 6">
    <name type="scientific">Caligus rogercresseyi</name>
    <name type="common">Sea louse</name>
    <dbReference type="NCBI Taxonomy" id="217165"/>
    <lineage>
        <taxon>Eukaryota</taxon>
        <taxon>Metazoa</taxon>
        <taxon>Ecdysozoa</taxon>
        <taxon>Arthropoda</taxon>
        <taxon>Crustacea</taxon>
        <taxon>Multicrustacea</taxon>
        <taxon>Hexanauplia</taxon>
        <taxon>Copepoda</taxon>
        <taxon>Siphonostomatoida</taxon>
        <taxon>Caligidae</taxon>
        <taxon>Caligus</taxon>
    </lineage>
</organism>